<proteinExistence type="predicted"/>
<keyword evidence="1" id="KW-1133">Transmembrane helix</keyword>
<feature type="transmembrane region" description="Helical" evidence="1">
    <location>
        <begin position="28"/>
        <end position="48"/>
    </location>
</feature>
<accession>A0A8H9GU72</accession>
<evidence type="ECO:0000313" key="2">
    <source>
        <dbReference type="EMBL" id="GGM58052.1"/>
    </source>
</evidence>
<organism evidence="2 3">
    <name type="scientific">Deinococcus arenae</name>
    <dbReference type="NCBI Taxonomy" id="1452751"/>
    <lineage>
        <taxon>Bacteria</taxon>
        <taxon>Thermotogati</taxon>
        <taxon>Deinococcota</taxon>
        <taxon>Deinococci</taxon>
        <taxon>Deinococcales</taxon>
        <taxon>Deinococcaceae</taxon>
        <taxon>Deinococcus</taxon>
    </lineage>
</organism>
<sequence length="86" mass="9364">MTVWGVITLSLSPGQRLGWAAWHAGARGVAFGCWGLALALLLAAFLLVPAGMTRLGCEGDRTVLRAPWRLWLAVRSRLRAYVWGGM</sequence>
<dbReference type="Proteomes" id="UP000600547">
    <property type="component" value="Unassembled WGS sequence"/>
</dbReference>
<keyword evidence="3" id="KW-1185">Reference proteome</keyword>
<evidence type="ECO:0000256" key="1">
    <source>
        <dbReference type="SAM" id="Phobius"/>
    </source>
</evidence>
<keyword evidence="1" id="KW-0472">Membrane</keyword>
<dbReference type="EMBL" id="BMQG01000024">
    <property type="protein sequence ID" value="GGM58052.1"/>
    <property type="molecule type" value="Genomic_DNA"/>
</dbReference>
<protein>
    <submittedName>
        <fullName evidence="2">Uncharacterized protein</fullName>
    </submittedName>
</protein>
<evidence type="ECO:0000313" key="3">
    <source>
        <dbReference type="Proteomes" id="UP000600547"/>
    </source>
</evidence>
<keyword evidence="1" id="KW-0812">Transmembrane</keyword>
<name>A0A8H9GU72_9DEIO</name>
<reference evidence="3" key="1">
    <citation type="journal article" date="2019" name="Int. J. Syst. Evol. Microbiol.">
        <title>The Global Catalogue of Microorganisms (GCM) 10K type strain sequencing project: providing services to taxonomists for standard genome sequencing and annotation.</title>
        <authorList>
            <consortium name="The Broad Institute Genomics Platform"/>
            <consortium name="The Broad Institute Genome Sequencing Center for Infectious Disease"/>
            <person name="Wu L."/>
            <person name="Ma J."/>
        </authorList>
    </citation>
    <scope>NUCLEOTIDE SEQUENCE [LARGE SCALE GENOMIC DNA]</scope>
    <source>
        <strain evidence="3">JCM 31047</strain>
    </source>
</reference>
<comment type="caution">
    <text evidence="2">The sequence shown here is derived from an EMBL/GenBank/DDBJ whole genome shotgun (WGS) entry which is preliminary data.</text>
</comment>
<gene>
    <name evidence="2" type="ORF">GCM10008956_37030</name>
</gene>
<dbReference type="AlphaFoldDB" id="A0A8H9GU72"/>